<keyword evidence="2" id="KW-0690">Ribosome biogenesis</keyword>
<evidence type="ECO:0000259" key="8">
    <source>
        <dbReference type="SMART" id="SM01035"/>
    </source>
</evidence>
<dbReference type="InterPro" id="IPR001680">
    <property type="entry name" value="WD40_rpt"/>
</dbReference>
<dbReference type="InterPro" id="IPR012953">
    <property type="entry name" value="BOP1_N_dom"/>
</dbReference>
<gene>
    <name evidence="9" type="primary">BOP1</name>
    <name evidence="9" type="ORF">MHBO_000510</name>
</gene>
<dbReference type="Gene3D" id="2.130.10.10">
    <property type="entry name" value="YVTN repeat-like/Quinoprotein amine dehydrogenase"/>
    <property type="match status" value="1"/>
</dbReference>
<organism evidence="9 10">
    <name type="scientific">Bonamia ostreae</name>
    <dbReference type="NCBI Taxonomy" id="126728"/>
    <lineage>
        <taxon>Eukaryota</taxon>
        <taxon>Sar</taxon>
        <taxon>Rhizaria</taxon>
        <taxon>Endomyxa</taxon>
        <taxon>Ascetosporea</taxon>
        <taxon>Haplosporida</taxon>
        <taxon>Bonamia</taxon>
    </lineage>
</organism>
<evidence type="ECO:0000256" key="1">
    <source>
        <dbReference type="ARBA" id="ARBA00004604"/>
    </source>
</evidence>
<dbReference type="Pfam" id="PF00400">
    <property type="entry name" value="WD40"/>
    <property type="match status" value="3"/>
</dbReference>
<dbReference type="SUPFAM" id="SSF50978">
    <property type="entry name" value="WD40 repeat-like"/>
    <property type="match status" value="1"/>
</dbReference>
<sequence>MKIPKIKKIEKKQIPFSIWDVETEKNLSDYLPNFKLPTRFRPYQPPPKLKLPGTQESYNPPSNLLFDEDKIREWKEMDKEEREIDFVPQKLNSLTKIPLYKNSFEEVYRRCLDIFTKPRLSKQDLAKMEKKRKPKKIPKIDRSQFRPFPTKIGMRFDGHQCLVQGISLSCCGKWLASYDEKCNVKIWEIETGRCLKNLNFDQNAKSLKISFSSKNCFLLILIKYDQISRIDILDLNLLNDQNDKENVKSFFENITEFKANNDFANKFIENNQMKLTKNARNTTITINNQIESATWHPNNKHVAVTLNDSPFVAVVDLKKGLVQIPFKNLKPSKVLFAKKHKWLLVAIANSVQIFDFAESKKLCTLKCGQSHVNSMALNEAETQLIAGSADSYMYYFDIEMSLKPIRYSQHLRSIRSTAYHPKRPLFATASMDRKLFVFHSQVPDKFEDAEVVPLTYFEGEKGFLDCAFHPSQPWLLACCGDSVKLFID</sequence>
<proteinExistence type="predicted"/>
<dbReference type="PANTHER" id="PTHR17605">
    <property type="entry name" value="RIBOSOME BIOGENESIS PROTEIN BOP1 BLOCK OF PROLIFERATION 1 PROTEIN"/>
    <property type="match status" value="1"/>
</dbReference>
<dbReference type="Proteomes" id="UP001439008">
    <property type="component" value="Unassembled WGS sequence"/>
</dbReference>
<keyword evidence="5" id="KW-0677">Repeat</keyword>
<keyword evidence="10" id="KW-1185">Reference proteome</keyword>
<dbReference type="SMART" id="SM01035">
    <property type="entry name" value="BOP1NT"/>
    <property type="match status" value="1"/>
</dbReference>
<dbReference type="InterPro" id="IPR015943">
    <property type="entry name" value="WD40/YVTN_repeat-like_dom_sf"/>
</dbReference>
<dbReference type="InterPro" id="IPR036322">
    <property type="entry name" value="WD40_repeat_dom_sf"/>
</dbReference>
<evidence type="ECO:0000256" key="4">
    <source>
        <dbReference type="ARBA" id="ARBA00022574"/>
    </source>
</evidence>
<name>A0ABV2AFW2_9EUKA</name>
<dbReference type="PROSITE" id="PS50082">
    <property type="entry name" value="WD_REPEATS_2"/>
    <property type="match status" value="1"/>
</dbReference>
<evidence type="ECO:0000256" key="7">
    <source>
        <dbReference type="PROSITE-ProRule" id="PRU00221"/>
    </source>
</evidence>
<evidence type="ECO:0000256" key="2">
    <source>
        <dbReference type="ARBA" id="ARBA00022517"/>
    </source>
</evidence>
<evidence type="ECO:0000313" key="9">
    <source>
        <dbReference type="EMBL" id="MES1918556.1"/>
    </source>
</evidence>
<feature type="domain" description="BOP1 N-terminal" evidence="8">
    <location>
        <begin position="5"/>
        <end position="149"/>
    </location>
</feature>
<comment type="subcellular location">
    <subcellularLocation>
        <location evidence="1">Nucleus</location>
        <location evidence="1">Nucleolus</location>
    </subcellularLocation>
</comment>
<evidence type="ECO:0000256" key="5">
    <source>
        <dbReference type="ARBA" id="ARBA00022737"/>
    </source>
</evidence>
<evidence type="ECO:0000256" key="6">
    <source>
        <dbReference type="ARBA" id="ARBA00023242"/>
    </source>
</evidence>
<keyword evidence="4 7" id="KW-0853">WD repeat</keyword>
<evidence type="ECO:0000256" key="3">
    <source>
        <dbReference type="ARBA" id="ARBA00022552"/>
    </source>
</evidence>
<comment type="caution">
    <text evidence="9">The sequence shown here is derived from an EMBL/GenBank/DDBJ whole genome shotgun (WGS) entry which is preliminary data.</text>
</comment>
<reference evidence="9 10" key="1">
    <citation type="journal article" date="2024" name="BMC Biol.">
        <title>Comparative genomics of Ascetosporea gives new insight into the evolutionary basis for animal parasitism in Rhizaria.</title>
        <authorList>
            <person name="Hiltunen Thoren M."/>
            <person name="Onut-Brannstrom I."/>
            <person name="Alfjorden A."/>
            <person name="Peckova H."/>
            <person name="Swords F."/>
            <person name="Hooper C."/>
            <person name="Holzer A.S."/>
            <person name="Bass D."/>
            <person name="Burki F."/>
        </authorList>
    </citation>
    <scope>NUCLEOTIDE SEQUENCE [LARGE SCALE GENOMIC DNA]</scope>
    <source>
        <strain evidence="9">20-A016</strain>
    </source>
</reference>
<evidence type="ECO:0000313" key="10">
    <source>
        <dbReference type="Proteomes" id="UP001439008"/>
    </source>
</evidence>
<keyword evidence="3" id="KW-0698">rRNA processing</keyword>
<protein>
    <submittedName>
        <fullName evidence="9">Ribosome biogenesis protein 1</fullName>
    </submittedName>
</protein>
<keyword evidence="6" id="KW-0539">Nucleus</keyword>
<dbReference type="InterPro" id="IPR028598">
    <property type="entry name" value="BOP1/Erb1"/>
</dbReference>
<feature type="repeat" description="WD" evidence="7">
    <location>
        <begin position="156"/>
        <end position="197"/>
    </location>
</feature>
<dbReference type="SMART" id="SM00320">
    <property type="entry name" value="WD40"/>
    <property type="match status" value="4"/>
</dbReference>
<dbReference type="Pfam" id="PF08145">
    <property type="entry name" value="BOP1NT"/>
    <property type="match status" value="1"/>
</dbReference>
<accession>A0ABV2AFW2</accession>
<dbReference type="EMBL" id="JBDODL010000083">
    <property type="protein sequence ID" value="MES1918556.1"/>
    <property type="molecule type" value="Genomic_DNA"/>
</dbReference>
<dbReference type="PANTHER" id="PTHR17605:SF0">
    <property type="entry name" value="RIBOSOME BIOGENESIS PROTEIN BOP1"/>
    <property type="match status" value="1"/>
</dbReference>